<evidence type="ECO:0000256" key="4">
    <source>
        <dbReference type="ARBA" id="ARBA00023136"/>
    </source>
</evidence>
<dbReference type="SMART" id="SM00752">
    <property type="entry name" value="HTTM"/>
    <property type="match status" value="1"/>
</dbReference>
<keyword evidence="2 6" id="KW-0812">Transmembrane</keyword>
<feature type="transmembrane region" description="Helical" evidence="6">
    <location>
        <begin position="20"/>
        <end position="41"/>
    </location>
</feature>
<feature type="transmembrane region" description="Helical" evidence="6">
    <location>
        <begin position="173"/>
        <end position="192"/>
    </location>
</feature>
<feature type="region of interest" description="Disordered" evidence="5">
    <location>
        <begin position="380"/>
        <end position="405"/>
    </location>
</feature>
<dbReference type="PANTHER" id="PTHR39535">
    <property type="entry name" value="SPORULATION-DELAYING PROTEIN SDPB"/>
    <property type="match status" value="1"/>
</dbReference>
<organism evidence="8 9">
    <name type="scientific">Streptomyces viridiviolaceus</name>
    <dbReference type="NCBI Taxonomy" id="68282"/>
    <lineage>
        <taxon>Bacteria</taxon>
        <taxon>Bacillati</taxon>
        <taxon>Actinomycetota</taxon>
        <taxon>Actinomycetes</taxon>
        <taxon>Kitasatosporales</taxon>
        <taxon>Streptomycetaceae</taxon>
        <taxon>Streptomyces</taxon>
    </lineage>
</organism>
<dbReference type="InterPro" id="IPR052964">
    <property type="entry name" value="Sporulation_signal_mat"/>
</dbReference>
<feature type="transmembrane region" description="Helical" evidence="6">
    <location>
        <begin position="324"/>
        <end position="352"/>
    </location>
</feature>
<keyword evidence="9" id="KW-1185">Reference proteome</keyword>
<sequence length="405" mass="44804">MNRLALSVSRAIARVTDSALGPYQSAVIRIGFSATWLLFLLREFPHRHELYGPDGPWSRDLAEQLIADNGAFTALMWWDGGLWFEAVYALSVLTCVLLLLGWRTRTMSVLFMVGVLSLQNRSVFMGDGGDNVLHLMSIYLVLTRCGHVWSLDARRAGRAREARARGERVVDRTGPALWGVFGLLLLTVTLAGRLDGDWFVPALLWTVWLAQALWWGVARLARGGELRILLDVVANIVHNGALLVIMAEACLIYATAGWYKIQGSRWQDGTAVYYPLHLDYFSPWPALADLLSASGTLVLLITYGTVAVQVAFPFTLFNRRVKNVLLAVMMTEHAVIAVVLGLPFFSLAMIAADAVFLPTPFLRRLGDRAARARGRLVRRGGDRRAAVPAPRGPKDDEHTHVGFSA</sequence>
<feature type="transmembrane region" description="Helical" evidence="6">
    <location>
        <begin position="198"/>
        <end position="217"/>
    </location>
</feature>
<evidence type="ECO:0000256" key="1">
    <source>
        <dbReference type="ARBA" id="ARBA00004127"/>
    </source>
</evidence>
<dbReference type="PANTHER" id="PTHR39535:SF2">
    <property type="entry name" value="HTTM DOMAIN-CONTAINING PROTEIN"/>
    <property type="match status" value="1"/>
</dbReference>
<name>A0ABW2DZE0_9ACTN</name>
<evidence type="ECO:0000259" key="7">
    <source>
        <dbReference type="SMART" id="SM00752"/>
    </source>
</evidence>
<comment type="subcellular location">
    <subcellularLocation>
        <location evidence="1">Endomembrane system</location>
        <topology evidence="1">Multi-pass membrane protein</topology>
    </subcellularLocation>
</comment>
<evidence type="ECO:0000313" key="9">
    <source>
        <dbReference type="Proteomes" id="UP001596409"/>
    </source>
</evidence>
<reference evidence="9" key="1">
    <citation type="journal article" date="2019" name="Int. J. Syst. Evol. Microbiol.">
        <title>The Global Catalogue of Microorganisms (GCM) 10K type strain sequencing project: providing services to taxonomists for standard genome sequencing and annotation.</title>
        <authorList>
            <consortium name="The Broad Institute Genomics Platform"/>
            <consortium name="The Broad Institute Genome Sequencing Center for Infectious Disease"/>
            <person name="Wu L."/>
            <person name="Ma J."/>
        </authorList>
    </citation>
    <scope>NUCLEOTIDE SEQUENCE [LARGE SCALE GENOMIC DNA]</scope>
    <source>
        <strain evidence="9">JCM 4855</strain>
    </source>
</reference>
<feature type="transmembrane region" description="Helical" evidence="6">
    <location>
        <begin position="229"/>
        <end position="256"/>
    </location>
</feature>
<dbReference type="InterPro" id="IPR011020">
    <property type="entry name" value="HTTM-like"/>
</dbReference>
<evidence type="ECO:0000256" key="6">
    <source>
        <dbReference type="SAM" id="Phobius"/>
    </source>
</evidence>
<keyword evidence="3 6" id="KW-1133">Transmembrane helix</keyword>
<evidence type="ECO:0000256" key="3">
    <source>
        <dbReference type="ARBA" id="ARBA00022989"/>
    </source>
</evidence>
<evidence type="ECO:0000256" key="2">
    <source>
        <dbReference type="ARBA" id="ARBA00022692"/>
    </source>
</evidence>
<gene>
    <name evidence="8" type="ORF">ACFQMH_16475</name>
</gene>
<evidence type="ECO:0000256" key="5">
    <source>
        <dbReference type="SAM" id="MobiDB-lite"/>
    </source>
</evidence>
<accession>A0ABW2DZE0</accession>
<keyword evidence="4 6" id="KW-0472">Membrane</keyword>
<feature type="compositionally biased region" description="Basic and acidic residues" evidence="5">
    <location>
        <begin position="392"/>
        <end position="405"/>
    </location>
</feature>
<dbReference type="Proteomes" id="UP001596409">
    <property type="component" value="Unassembled WGS sequence"/>
</dbReference>
<feature type="transmembrane region" description="Helical" evidence="6">
    <location>
        <begin position="290"/>
        <end position="312"/>
    </location>
</feature>
<evidence type="ECO:0000313" key="8">
    <source>
        <dbReference type="EMBL" id="MFC7013281.1"/>
    </source>
</evidence>
<dbReference type="RefSeq" id="WP_189869517.1">
    <property type="nucleotide sequence ID" value="NZ_BMWA01000004.1"/>
</dbReference>
<feature type="domain" description="HTTM-like" evidence="7">
    <location>
        <begin position="17"/>
        <end position="361"/>
    </location>
</feature>
<dbReference type="EMBL" id="JBHSYM010000030">
    <property type="protein sequence ID" value="MFC7013281.1"/>
    <property type="molecule type" value="Genomic_DNA"/>
</dbReference>
<proteinExistence type="predicted"/>
<protein>
    <submittedName>
        <fullName evidence="8">HTTM domain-containing protein</fullName>
    </submittedName>
</protein>
<feature type="transmembrane region" description="Helical" evidence="6">
    <location>
        <begin position="82"/>
        <end position="102"/>
    </location>
</feature>
<comment type="caution">
    <text evidence="8">The sequence shown here is derived from an EMBL/GenBank/DDBJ whole genome shotgun (WGS) entry which is preliminary data.</text>
</comment>